<evidence type="ECO:0000313" key="4">
    <source>
        <dbReference type="Ensembl" id="ENSLOCP00000000281.1"/>
    </source>
</evidence>
<dbReference type="GO" id="GO:0020037">
    <property type="term" value="F:heme binding"/>
    <property type="evidence" value="ECO:0000318"/>
    <property type="project" value="GO_Central"/>
</dbReference>
<dbReference type="InterPro" id="IPR036396">
    <property type="entry name" value="Cyt_P450_sf"/>
</dbReference>
<dbReference type="PANTHER" id="PTHR24300:SF326">
    <property type="entry name" value="CYTOCHROME P450-RELATED"/>
    <property type="match status" value="1"/>
</dbReference>
<accession>W5LVX4</accession>
<reference evidence="5" key="1">
    <citation type="submission" date="2011-12" db="EMBL/GenBank/DDBJ databases">
        <title>The Draft Genome of Lepisosteus oculatus.</title>
        <authorList>
            <consortium name="The Broad Institute Genome Assembly &amp; Analysis Group"/>
            <consortium name="Computational R&amp;D Group"/>
            <consortium name="and Sequencing Platform"/>
            <person name="Di Palma F."/>
            <person name="Alfoldi J."/>
            <person name="Johnson J."/>
            <person name="Berlin A."/>
            <person name="Gnerre S."/>
            <person name="Jaffe D."/>
            <person name="MacCallum I."/>
            <person name="Young S."/>
            <person name="Walker B.J."/>
            <person name="Lander E.S."/>
            <person name="Lindblad-Toh K."/>
        </authorList>
    </citation>
    <scope>NUCLEOTIDE SEQUENCE [LARGE SCALE GENOMIC DNA]</scope>
</reference>
<dbReference type="InterPro" id="IPR001128">
    <property type="entry name" value="Cyt_P450"/>
</dbReference>
<proteinExistence type="inferred from homology"/>
<dbReference type="GeneTree" id="ENSGT00950000182879"/>
<reference evidence="4" key="2">
    <citation type="submission" date="2025-08" db="UniProtKB">
        <authorList>
            <consortium name="Ensembl"/>
        </authorList>
    </citation>
    <scope>IDENTIFICATION</scope>
</reference>
<dbReference type="GO" id="GO:0016712">
    <property type="term" value="F:oxidoreductase activity, acting on paired donors, with incorporation or reduction of molecular oxygen, reduced flavin or flavoprotein as one donor, and incorporation of one atom of oxygen"/>
    <property type="evidence" value="ECO:0000318"/>
    <property type="project" value="GO_Central"/>
</dbReference>
<dbReference type="Proteomes" id="UP000018468">
    <property type="component" value="Unassembled WGS sequence"/>
</dbReference>
<evidence type="ECO:0000313" key="5">
    <source>
        <dbReference type="Proteomes" id="UP000018468"/>
    </source>
</evidence>
<reference evidence="4" key="3">
    <citation type="submission" date="2025-09" db="UniProtKB">
        <authorList>
            <consortium name="Ensembl"/>
        </authorList>
    </citation>
    <scope>IDENTIFICATION</scope>
</reference>
<dbReference type="GO" id="GO:0006082">
    <property type="term" value="P:organic acid metabolic process"/>
    <property type="evidence" value="ECO:0000318"/>
    <property type="project" value="GO_Central"/>
</dbReference>
<dbReference type="GO" id="GO:0005737">
    <property type="term" value="C:cytoplasm"/>
    <property type="evidence" value="ECO:0000318"/>
    <property type="project" value="GO_Central"/>
</dbReference>
<dbReference type="eggNOG" id="KOG0156">
    <property type="taxonomic scope" value="Eukaryota"/>
</dbReference>
<evidence type="ECO:0000256" key="2">
    <source>
        <dbReference type="ARBA" id="ARBA00022723"/>
    </source>
</evidence>
<dbReference type="SUPFAM" id="SSF48264">
    <property type="entry name" value="Cytochrome P450"/>
    <property type="match status" value="1"/>
</dbReference>
<dbReference type="Pfam" id="PF00067">
    <property type="entry name" value="p450"/>
    <property type="match status" value="1"/>
</dbReference>
<dbReference type="AlphaFoldDB" id="W5LVX4"/>
<dbReference type="Ensembl" id="ENSLOCT00000000281.1">
    <property type="protein sequence ID" value="ENSLOCP00000000281.1"/>
    <property type="gene ID" value="ENSLOCG00000000256.1"/>
</dbReference>
<dbReference type="STRING" id="7918.ENSLOCP00000000281"/>
<protein>
    <submittedName>
        <fullName evidence="4">Cytochrome P450 2B4-like</fullName>
    </submittedName>
</protein>
<dbReference type="GO" id="GO:0006805">
    <property type="term" value="P:xenobiotic metabolic process"/>
    <property type="evidence" value="ECO:0000318"/>
    <property type="project" value="GO_Central"/>
</dbReference>
<dbReference type="GO" id="GO:0005506">
    <property type="term" value="F:iron ion binding"/>
    <property type="evidence" value="ECO:0007669"/>
    <property type="project" value="InterPro"/>
</dbReference>
<sequence>MAPYGDSWKQQRRFSLVTLRNFGLGKRSLEERIAEEAKCLIQELEEQGGQPYNPQFLFHNAASNIICSIVFGNRFDYSDEAFVRLLRIMNNNAYLTGSPIAQLFNVAPFIKHFPGPHQKIQQNAREVLEFVGEAVKQHRDTLDRDNLRDFIDAYIVEMERVQAGWGSLTKSIASLLFFLIA</sequence>
<evidence type="ECO:0000256" key="1">
    <source>
        <dbReference type="ARBA" id="ARBA00010617"/>
    </source>
</evidence>
<dbReference type="InParanoid" id="W5LVX4"/>
<dbReference type="HOGENOM" id="CLU_001570_22_1_1"/>
<comment type="similarity">
    <text evidence="1">Belongs to the cytochrome P450 family.</text>
</comment>
<organism evidence="4 5">
    <name type="scientific">Lepisosteus oculatus</name>
    <name type="common">Spotted gar</name>
    <dbReference type="NCBI Taxonomy" id="7918"/>
    <lineage>
        <taxon>Eukaryota</taxon>
        <taxon>Metazoa</taxon>
        <taxon>Chordata</taxon>
        <taxon>Craniata</taxon>
        <taxon>Vertebrata</taxon>
        <taxon>Euteleostomi</taxon>
        <taxon>Actinopterygii</taxon>
        <taxon>Neopterygii</taxon>
        <taxon>Holostei</taxon>
        <taxon>Semionotiformes</taxon>
        <taxon>Lepisosteidae</taxon>
        <taxon>Lepisosteus</taxon>
    </lineage>
</organism>
<dbReference type="Bgee" id="ENSLOCG00000000256">
    <property type="expression patterns" value="Expressed in intestine and 10 other cell types or tissues"/>
</dbReference>
<evidence type="ECO:0000256" key="3">
    <source>
        <dbReference type="ARBA" id="ARBA00023004"/>
    </source>
</evidence>
<dbReference type="OMA" id="YTHNFIM"/>
<keyword evidence="2" id="KW-0479">Metal-binding</keyword>
<dbReference type="PANTHER" id="PTHR24300">
    <property type="entry name" value="CYTOCHROME P450 508A4-RELATED"/>
    <property type="match status" value="1"/>
</dbReference>
<keyword evidence="5" id="KW-1185">Reference proteome</keyword>
<name>W5LVX4_LEPOC</name>
<keyword evidence="3" id="KW-0408">Iron</keyword>
<dbReference type="Gene3D" id="1.10.630.10">
    <property type="entry name" value="Cytochrome P450"/>
    <property type="match status" value="1"/>
</dbReference>
<dbReference type="InterPro" id="IPR050182">
    <property type="entry name" value="Cytochrome_P450_fam2"/>
</dbReference>